<protein>
    <submittedName>
        <fullName evidence="1">Uncharacterized protein</fullName>
    </submittedName>
</protein>
<dbReference type="Proteomes" id="UP000284375">
    <property type="component" value="Unassembled WGS sequence"/>
</dbReference>
<dbReference type="AlphaFoldDB" id="A0A423WJG2"/>
<proteinExistence type="predicted"/>
<sequence>MVWMVVPALDALVDAVEAAKRPHALDAAPLAPVPLQVDLDLVVDGRQARLVGAELAPQRVVPPAPAYVCAYSHFMPPSSLTLASRALLAATKASWPAGPQPHTPTLSIMSSSSSSWPSFLPGVVVKGWKVGGARRRSGHSHSGQMPSSVAV</sequence>
<gene>
    <name evidence="1" type="ORF">VSDG_01445</name>
</gene>
<evidence type="ECO:0000313" key="1">
    <source>
        <dbReference type="EMBL" id="ROW03530.1"/>
    </source>
</evidence>
<comment type="caution">
    <text evidence="1">The sequence shown here is derived from an EMBL/GenBank/DDBJ whole genome shotgun (WGS) entry which is preliminary data.</text>
</comment>
<evidence type="ECO:0000313" key="2">
    <source>
        <dbReference type="Proteomes" id="UP000284375"/>
    </source>
</evidence>
<name>A0A423WJG2_CYTCH</name>
<reference evidence="1 2" key="1">
    <citation type="submission" date="2015-09" db="EMBL/GenBank/DDBJ databases">
        <title>Host preference determinants of Valsa canker pathogens revealed by comparative genomics.</title>
        <authorList>
            <person name="Yin Z."/>
            <person name="Huang L."/>
        </authorList>
    </citation>
    <scope>NUCLEOTIDE SEQUENCE [LARGE SCALE GENOMIC DNA]</scope>
    <source>
        <strain evidence="1 2">YSFL</strain>
    </source>
</reference>
<keyword evidence="2" id="KW-1185">Reference proteome</keyword>
<dbReference type="EMBL" id="LJZO01000003">
    <property type="protein sequence ID" value="ROW03530.1"/>
    <property type="molecule type" value="Genomic_DNA"/>
</dbReference>
<organism evidence="1 2">
    <name type="scientific">Cytospora chrysosperma</name>
    <name type="common">Cytospora canker fungus</name>
    <name type="synonym">Sphaeria chrysosperma</name>
    <dbReference type="NCBI Taxonomy" id="252740"/>
    <lineage>
        <taxon>Eukaryota</taxon>
        <taxon>Fungi</taxon>
        <taxon>Dikarya</taxon>
        <taxon>Ascomycota</taxon>
        <taxon>Pezizomycotina</taxon>
        <taxon>Sordariomycetes</taxon>
        <taxon>Sordariomycetidae</taxon>
        <taxon>Diaporthales</taxon>
        <taxon>Cytosporaceae</taxon>
        <taxon>Cytospora</taxon>
    </lineage>
</organism>
<accession>A0A423WJG2</accession>